<dbReference type="RefSeq" id="WP_412441718.1">
    <property type="nucleotide sequence ID" value="NZ_CACRUT010000004.1"/>
</dbReference>
<evidence type="ECO:0000259" key="1">
    <source>
        <dbReference type="Pfam" id="PF00535"/>
    </source>
</evidence>
<dbReference type="EC" id="2.4.1.289" evidence="2"/>
<dbReference type="PANTHER" id="PTHR43179:SF7">
    <property type="entry name" value="RHAMNOSYLTRANSFERASE WBBL"/>
    <property type="match status" value="1"/>
</dbReference>
<organism evidence="2">
    <name type="scientific">Paraprevotella clara</name>
    <dbReference type="NCBI Taxonomy" id="454154"/>
    <lineage>
        <taxon>Bacteria</taxon>
        <taxon>Pseudomonadati</taxon>
        <taxon>Bacteroidota</taxon>
        <taxon>Bacteroidia</taxon>
        <taxon>Bacteroidales</taxon>
        <taxon>Prevotellaceae</taxon>
        <taxon>Paraprevotella</taxon>
    </lineage>
</organism>
<dbReference type="InterPro" id="IPR001173">
    <property type="entry name" value="Glyco_trans_2-like"/>
</dbReference>
<dbReference type="EMBL" id="CACRUT010000004">
    <property type="protein sequence ID" value="VYT69196.1"/>
    <property type="molecule type" value="Genomic_DNA"/>
</dbReference>
<dbReference type="CDD" id="cd04186">
    <property type="entry name" value="GT_2_like_c"/>
    <property type="match status" value="1"/>
</dbReference>
<keyword evidence="2" id="KW-0808">Transferase</keyword>
<proteinExistence type="predicted"/>
<dbReference type="AlphaFoldDB" id="A0A6N2YTJ6"/>
<dbReference type="SUPFAM" id="SSF53448">
    <property type="entry name" value="Nucleotide-diphospho-sugar transferases"/>
    <property type="match status" value="1"/>
</dbReference>
<feature type="domain" description="Glycosyltransferase 2-like" evidence="1">
    <location>
        <begin position="4"/>
        <end position="188"/>
    </location>
</feature>
<protein>
    <submittedName>
        <fullName evidence="2">N-acetylglucosaminyl-diphospho-decaprenol L-rhamnosyltransferase</fullName>
        <ecNumber evidence="2">2.4.1.289</ecNumber>
    </submittedName>
</protein>
<dbReference type="Gene3D" id="3.90.550.10">
    <property type="entry name" value="Spore Coat Polysaccharide Biosynthesis Protein SpsA, Chain A"/>
    <property type="match status" value="1"/>
</dbReference>
<keyword evidence="2" id="KW-0328">Glycosyltransferase</keyword>
<evidence type="ECO:0000313" key="2">
    <source>
        <dbReference type="EMBL" id="VYT69196.1"/>
    </source>
</evidence>
<dbReference type="GO" id="GO:0102096">
    <property type="term" value="F:decaprenyl-N-acetyl-alpha-D-glucosaminyl-pyrophosphate:dTDP-alpha-L-rhamnose rhamnosyltransferase activity"/>
    <property type="evidence" value="ECO:0007669"/>
    <property type="project" value="UniProtKB-EC"/>
</dbReference>
<dbReference type="Pfam" id="PF00535">
    <property type="entry name" value="Glycos_transf_2"/>
    <property type="match status" value="1"/>
</dbReference>
<sequence length="395" mass="45482">MKLSIVIVSYNVKYYLEQCLCSVIRACYGLDAEIWVVDNASSDGSVEYIRSRFPDVHFIENQKNVGFSRANNMAIRQATGEYILLLNPDTVVGENTLSGCLHFMDTHPEAGATGVAMLKDDGGFAWESRRGLPTPFTSFCKMTGLCALFPHSRRLGRYYMRYLDKNKTNQIDVISGAFCMVRRSALDKTGLLDEDFFMYGEDIDLSYRLLQCGYKNYYQPLRILHYKGESTHKSSFRYVHVFYKAMLIFFDKHYRRSNRWLAPFIQMAVIVRGVLDLCMHQKERLFGWVGRGRDREADKSYLFLGRPEAVESLCRLGLENNLKIDFVVADESNKPDGHLDPSLSVKAYDYVIYDTGAYSYEKMLYLLSLGAEHTRIRIATYSMETSKLITMNNVY</sequence>
<accession>A0A6N2YTJ6</accession>
<gene>
    <name evidence="2" type="primary">wbbL_1</name>
    <name evidence="2" type="ORF">PCLFYP37_00881</name>
</gene>
<name>A0A6N2YTJ6_9BACT</name>
<reference evidence="2" key="1">
    <citation type="submission" date="2019-11" db="EMBL/GenBank/DDBJ databases">
        <authorList>
            <person name="Feng L."/>
        </authorList>
    </citation>
    <scope>NUCLEOTIDE SEQUENCE</scope>
    <source>
        <strain evidence="2">PclaraLFYP37</strain>
    </source>
</reference>
<dbReference type="InterPro" id="IPR029044">
    <property type="entry name" value="Nucleotide-diphossugar_trans"/>
</dbReference>
<dbReference type="PANTHER" id="PTHR43179">
    <property type="entry name" value="RHAMNOSYLTRANSFERASE WBBL"/>
    <property type="match status" value="1"/>
</dbReference>